<accession>A0ABD7GRX2</accession>
<name>A0ABD7GRX2_9ENTR</name>
<comment type="caution">
    <text evidence="1">The sequence shown here is derived from an EMBL/GenBank/DDBJ whole genome shotgun (WGS) entry which is preliminary data.</text>
</comment>
<evidence type="ECO:0000313" key="1">
    <source>
        <dbReference type="EMBL" id="RDT58005.1"/>
    </source>
</evidence>
<dbReference type="Proteomes" id="UP000255291">
    <property type="component" value="Unassembled WGS sequence"/>
</dbReference>
<dbReference type="RefSeq" id="WP_089591783.1">
    <property type="nucleotide sequence ID" value="NZ_JAMGLA010000047.1"/>
</dbReference>
<evidence type="ECO:0000313" key="2">
    <source>
        <dbReference type="Proteomes" id="UP000255291"/>
    </source>
</evidence>
<evidence type="ECO:0008006" key="3">
    <source>
        <dbReference type="Google" id="ProtNLM"/>
    </source>
</evidence>
<proteinExistence type="predicted"/>
<gene>
    <name evidence="1" type="ORF">DXF87_19950</name>
</gene>
<dbReference type="EMBL" id="QRBW01000051">
    <property type="protein sequence ID" value="RDT58005.1"/>
    <property type="molecule type" value="Genomic_DNA"/>
</dbReference>
<protein>
    <recommendedName>
        <fullName evidence="3">HNH endonuclease</fullName>
    </recommendedName>
</protein>
<reference evidence="1 2" key="1">
    <citation type="submission" date="2018-07" db="EMBL/GenBank/DDBJ databases">
        <title>The use of a cohorting ward and systematic surveillance cultures for the control of a Klebsiella pneumoniae carbapenemase (KPC)-producing Enterobacteriaceae outbreak.</title>
        <authorList>
            <person name="Doi Y."/>
        </authorList>
    </citation>
    <scope>NUCLEOTIDE SEQUENCE [LARGE SCALE GENOMIC DNA]</scope>
    <source>
        <strain evidence="1 2">1-RC-17-04017</strain>
    </source>
</reference>
<dbReference type="AlphaFoldDB" id="A0ABD7GRX2"/>
<organism evidence="1 2">
    <name type="scientific">Enterobacter roggenkampii</name>
    <dbReference type="NCBI Taxonomy" id="1812935"/>
    <lineage>
        <taxon>Bacteria</taxon>
        <taxon>Pseudomonadati</taxon>
        <taxon>Pseudomonadota</taxon>
        <taxon>Gammaproteobacteria</taxon>
        <taxon>Enterobacterales</taxon>
        <taxon>Enterobacteriaceae</taxon>
        <taxon>Enterobacter</taxon>
        <taxon>Enterobacter cloacae complex</taxon>
    </lineage>
</organism>
<sequence length="132" mass="14505">MNELNPILLEQYESEQRRIAEANAARHPSGLYSAGDGWFTRKLEVEHVSPLGLSKTKLVSPEQVCERYQRQYGKSLTVEQLKAWANAGNFPLPRSVNGVVGWLDNGVTSGLNDLSRTSGKGFTSVSRAGSLK</sequence>